<feature type="transmembrane region" description="Helical" evidence="8">
    <location>
        <begin position="1164"/>
        <end position="1184"/>
    </location>
</feature>
<feature type="transmembrane region" description="Helical" evidence="8">
    <location>
        <begin position="60"/>
        <end position="78"/>
    </location>
</feature>
<comment type="subcellular location">
    <subcellularLocation>
        <location evidence="1">Endomembrane system</location>
        <topology evidence="1">Multi-pass membrane protein</topology>
    </subcellularLocation>
</comment>
<organism evidence="10 11">
    <name type="scientific">Gossypium arboreum</name>
    <name type="common">Tree cotton</name>
    <name type="synonym">Gossypium nanking</name>
    <dbReference type="NCBI Taxonomy" id="29729"/>
    <lineage>
        <taxon>Eukaryota</taxon>
        <taxon>Viridiplantae</taxon>
        <taxon>Streptophyta</taxon>
        <taxon>Embryophyta</taxon>
        <taxon>Tracheophyta</taxon>
        <taxon>Spermatophyta</taxon>
        <taxon>Magnoliopsida</taxon>
        <taxon>eudicotyledons</taxon>
        <taxon>Gunneridae</taxon>
        <taxon>Pentapetalae</taxon>
        <taxon>rosids</taxon>
        <taxon>malvids</taxon>
        <taxon>Malvales</taxon>
        <taxon>Malvaceae</taxon>
        <taxon>Malvoideae</taxon>
        <taxon>Gossypium</taxon>
    </lineage>
</organism>
<feature type="transmembrane region" description="Helical" evidence="8">
    <location>
        <begin position="1362"/>
        <end position="1387"/>
    </location>
</feature>
<keyword evidence="11" id="KW-1185">Reference proteome</keyword>
<keyword evidence="2" id="KW-0328">Glycosyltransferase</keyword>
<feature type="transmembrane region" description="Helical" evidence="8">
    <location>
        <begin position="689"/>
        <end position="707"/>
    </location>
</feature>
<evidence type="ECO:0000313" key="10">
    <source>
        <dbReference type="EMBL" id="KAK5844887.1"/>
    </source>
</evidence>
<keyword evidence="3" id="KW-0808">Transferase</keyword>
<evidence type="ECO:0000256" key="7">
    <source>
        <dbReference type="ARBA" id="ARBA00023316"/>
    </source>
</evidence>
<dbReference type="InterPro" id="IPR005150">
    <property type="entry name" value="Cellulose_synth"/>
</dbReference>
<dbReference type="Pfam" id="PF01105">
    <property type="entry name" value="EMP24_GP25L"/>
    <property type="match status" value="1"/>
</dbReference>
<name>A0ABR0QZY1_GOSAR</name>
<feature type="transmembrane region" description="Helical" evidence="8">
    <location>
        <begin position="1289"/>
        <end position="1307"/>
    </location>
</feature>
<feature type="transmembrane region" description="Helical" evidence="8">
    <location>
        <begin position="27"/>
        <end position="48"/>
    </location>
</feature>
<keyword evidence="4 8" id="KW-0812">Transmembrane</keyword>
<dbReference type="PROSITE" id="PS50866">
    <property type="entry name" value="GOLD"/>
    <property type="match status" value="1"/>
</dbReference>
<feature type="domain" description="GOLD" evidence="9">
    <location>
        <begin position="1396"/>
        <end position="1483"/>
    </location>
</feature>
<accession>A0ABR0QZY1</accession>
<evidence type="ECO:0000256" key="3">
    <source>
        <dbReference type="ARBA" id="ARBA00022679"/>
    </source>
</evidence>
<feature type="transmembrane region" description="Helical" evidence="8">
    <location>
        <begin position="525"/>
        <end position="543"/>
    </location>
</feature>
<feature type="transmembrane region" description="Helical" evidence="8">
    <location>
        <begin position="607"/>
        <end position="633"/>
    </location>
</feature>
<proteinExistence type="predicted"/>
<sequence length="1575" mass="179578">MRRTPQAVEGEKRKLPLFKTEEAKGKVAFSLFSSSILVGICLIWAYRLSNLPTAGDRGRWLWIGMFFAELGFGFYWILTQALRWNLVRYYPLKFNLSQSSCKLPGVDIFVCTADPTMEPPTLVINTILSAMSLNHPTEKLSVYLSDDGGSQLTFYALLEASRFSKLWIPFCKKFNVEPRSPDAYFIHNFDLHEHTADAQQRLFIKEQYEGMIKRIEAVINKGGVPEELMNQHKGFSEWDSNVTKQNHQPIVQIIIDGRDTNAVDSDGCRLPTLVYMAREKRPDCLHHFKAGAMNALIRVSSEISNSAIILNLDCDMYANNADSIKEALCFFMDEERGHQLSFVQHPQKFNNITKNDLYGNSSPVLHKVELPGIGGYGSALYCGTGCFHRRKSLCGTKYSEEHKRLWNSETRKDDNRTVHELEEASKVLASCGFEKGTQWGKEMGLIYGCPVEDVVTGLAIQCRGWKSVYYNPDNTAFIGVAPPTLDMALVQFTRWSDGLFQIFLSKYCPFIYGYYKIKLGAQMGYCVYLLWAPSSLPLLYYAIALPFSLFRGIPLFPDIRSRWFIPFAYVFVSKNIYSLAEALIFGSTFKAWWNLQRMWVHRRTTSFFFAFIDCIVRQLGLSQTTFTVTAKVVTDDVSKMYQQEIMDFGSTSIMFTVISTLAMLNLFSLIGVVVKVFMGGLECKDMEKLVSQVVLCGLMVTVNGPVYEALFVRKDKGSMPGSVMFKSIVLASYGNQLPGVDIFVCTADPVIEPPMMVINTVLSVMAYDYPPEKLSVYLSDDAGSQLTFYALLEASQFAKYWIPFCKKFNVEPRSPAAYLDSISISDDSKQPKELATINKLYEDMKNQVENVAKLGRLPEVHLRHKGFSEWDSYSSRHDHDTILQILIDGKDPNAKDSEGCVLPTLVYVAREKRQQYFHNFKAGAMNALIRVSSAISNGQIVLNVDCDMYSNNSLAVRDALCFFMDEKKGHEIAYVQFPQNFDNITKNELYSSSLRVISQVEFHGLDGYGGPLYIGTGCFHRRDTLCGRQFSREIHNEFKIDIPRDREREETTAVLEEKSKVLASCTYENNTEWGKEMGLKYGCPVEDVITGLSIQCRGWKSVYYNPERKAFLGVAPTTLAQILVQHKRWSEGDFQILLSKYSPAWFANGKISLGLQLGYCCYCLWATNCLAVLYYSIVPSLYLLRGIPLFPELSSPWFFPFAYVVISNYMYSLAEYLWNGGTVLGWWNDQRIWLYKRTSSYLLGFIDIIAKSLGLHSDSTFVITAKVSKQEVYRRYVKEIMEFGDSTPMFTALATIALINLVCLIGLMKKAIVNEGIPIIYETMLLQFVLCAILVLINWPLYQGLFFRKDNGKMPNYIAIKSIMKIGFLVFVAVALLAFLCSLNAVYGIRFVIDREECFSHDVKYEGDTIHVSFVVIKADSTWHNSHEGVDLVVKGPTGDQIQDYRDKISEKFEFVAHQKGIHRFCFSNKSPYYETVDFDVHESHFTYYDQHAKDEHFNPLLEQISKLEEALYNIQFEQHWLEAQTERQAIVNEAMSKRAVHKAFYESAALIGASVLQVYLLRRLFERKLGMSRV</sequence>
<comment type="caution">
    <text evidence="10">The sequence shown here is derived from an EMBL/GenBank/DDBJ whole genome shotgun (WGS) entry which is preliminary data.</text>
</comment>
<dbReference type="PANTHER" id="PTHR13301">
    <property type="entry name" value="X-BOX TRANSCRIPTION FACTOR-RELATED"/>
    <property type="match status" value="1"/>
</dbReference>
<dbReference type="Proteomes" id="UP001358586">
    <property type="component" value="Chromosome 1"/>
</dbReference>
<gene>
    <name evidence="10" type="ORF">PVK06_001033</name>
</gene>
<evidence type="ECO:0000256" key="4">
    <source>
        <dbReference type="ARBA" id="ARBA00022692"/>
    </source>
</evidence>
<reference evidence="10 11" key="1">
    <citation type="submission" date="2023-03" db="EMBL/GenBank/DDBJ databases">
        <title>WGS of Gossypium arboreum.</title>
        <authorList>
            <person name="Yu D."/>
        </authorList>
    </citation>
    <scope>NUCLEOTIDE SEQUENCE [LARGE SCALE GENOMIC DNA]</scope>
    <source>
        <tissue evidence="10">Leaf</tissue>
    </source>
</reference>
<dbReference type="Pfam" id="PF03552">
    <property type="entry name" value="Cellulose_synt"/>
    <property type="match status" value="4"/>
</dbReference>
<dbReference type="InterPro" id="IPR009038">
    <property type="entry name" value="GOLD_dom"/>
</dbReference>
<dbReference type="SMART" id="SM01190">
    <property type="entry name" value="EMP24_GP25L"/>
    <property type="match status" value="1"/>
</dbReference>
<feature type="transmembrane region" description="Helical" evidence="8">
    <location>
        <begin position="563"/>
        <end position="586"/>
    </location>
</feature>
<feature type="transmembrane region" description="Helical" evidence="8">
    <location>
        <begin position="653"/>
        <end position="677"/>
    </location>
</feature>
<feature type="transmembrane region" description="Helical" evidence="8">
    <location>
        <begin position="1319"/>
        <end position="1342"/>
    </location>
</feature>
<feature type="transmembrane region" description="Helical" evidence="8">
    <location>
        <begin position="1196"/>
        <end position="1218"/>
    </location>
</feature>
<dbReference type="Gene3D" id="3.90.550.10">
    <property type="entry name" value="Spore Coat Polysaccharide Biosynthesis Protein SpsA, Chain A"/>
    <property type="match status" value="2"/>
</dbReference>
<evidence type="ECO:0000256" key="2">
    <source>
        <dbReference type="ARBA" id="ARBA00022676"/>
    </source>
</evidence>
<evidence type="ECO:0000259" key="9">
    <source>
        <dbReference type="PROSITE" id="PS50866"/>
    </source>
</evidence>
<dbReference type="EMBL" id="JARKNE010000001">
    <property type="protein sequence ID" value="KAK5844887.1"/>
    <property type="molecule type" value="Genomic_DNA"/>
</dbReference>
<evidence type="ECO:0000256" key="6">
    <source>
        <dbReference type="ARBA" id="ARBA00023136"/>
    </source>
</evidence>
<dbReference type="SUPFAM" id="SSF53448">
    <property type="entry name" value="Nucleotide-diphospho-sugar transferases"/>
    <property type="match status" value="2"/>
</dbReference>
<evidence type="ECO:0000313" key="11">
    <source>
        <dbReference type="Proteomes" id="UP001358586"/>
    </source>
</evidence>
<keyword evidence="6 8" id="KW-0472">Membrane</keyword>
<evidence type="ECO:0000256" key="1">
    <source>
        <dbReference type="ARBA" id="ARBA00004127"/>
    </source>
</evidence>
<protein>
    <recommendedName>
        <fullName evidence="9">GOLD domain-containing protein</fullName>
    </recommendedName>
</protein>
<evidence type="ECO:0000256" key="5">
    <source>
        <dbReference type="ARBA" id="ARBA00022989"/>
    </source>
</evidence>
<keyword evidence="5 8" id="KW-1133">Transmembrane helix</keyword>
<dbReference type="InterPro" id="IPR029044">
    <property type="entry name" value="Nucleotide-diphossugar_trans"/>
</dbReference>
<keyword evidence="7" id="KW-0961">Cell wall biogenesis/degradation</keyword>
<evidence type="ECO:0000256" key="8">
    <source>
        <dbReference type="SAM" id="Phobius"/>
    </source>
</evidence>